<dbReference type="AlphaFoldDB" id="A0A0K9PTF1"/>
<keyword evidence="2" id="KW-1185">Reference proteome</keyword>
<dbReference type="GO" id="GO:0008237">
    <property type="term" value="F:metallopeptidase activity"/>
    <property type="evidence" value="ECO:0007669"/>
    <property type="project" value="UniProtKB-KW"/>
</dbReference>
<accession>A0A0K9PTF1</accession>
<name>A0A0K9PTF1_ZOSMR</name>
<dbReference type="OrthoDB" id="1413014at2759"/>
<sequence>MSAVHAATHFCRHSPIPYLPLLCSKPPSLLRLRRIPRRLFTLLPPRFSANRISALPDDRDVRDSSPLFVPQDGVGELAEVDTASVSNSDGEVGKEDSSRGVVNSWNLVAVFSAVMGFLKTKFEQLVMSGWFSWWPFWGENTRLGLLMDAADNNPKDASKQSAFLAELNKKNPELVIKRFEERSHAVDSRGVAEYLRALVVTNSLSAYLPDELSGRPSTLPSLLQELKQSLSGTLEERFLSPGLNERQPLHVVMVDPKASTSKFSRFIQEFIILVSLTVGVVLL</sequence>
<evidence type="ECO:0000313" key="2">
    <source>
        <dbReference type="Proteomes" id="UP000036987"/>
    </source>
</evidence>
<dbReference type="GO" id="GO:0006508">
    <property type="term" value="P:proteolysis"/>
    <property type="evidence" value="ECO:0007669"/>
    <property type="project" value="UniProtKB-KW"/>
</dbReference>
<organism evidence="1 2">
    <name type="scientific">Zostera marina</name>
    <name type="common">Eelgrass</name>
    <dbReference type="NCBI Taxonomy" id="29655"/>
    <lineage>
        <taxon>Eukaryota</taxon>
        <taxon>Viridiplantae</taxon>
        <taxon>Streptophyta</taxon>
        <taxon>Embryophyta</taxon>
        <taxon>Tracheophyta</taxon>
        <taxon>Spermatophyta</taxon>
        <taxon>Magnoliopsida</taxon>
        <taxon>Liliopsida</taxon>
        <taxon>Zosteraceae</taxon>
        <taxon>Zostera</taxon>
    </lineage>
</organism>
<keyword evidence="1" id="KW-0482">Metalloprotease</keyword>
<gene>
    <name evidence="1" type="ORF">ZOSMA_166G00180</name>
</gene>
<keyword evidence="1" id="KW-0645">Protease</keyword>
<dbReference type="EMBL" id="LFYR01000636">
    <property type="protein sequence ID" value="KMZ72323.1"/>
    <property type="molecule type" value="Genomic_DNA"/>
</dbReference>
<dbReference type="Proteomes" id="UP000036987">
    <property type="component" value="Unassembled WGS sequence"/>
</dbReference>
<reference evidence="2" key="1">
    <citation type="journal article" date="2016" name="Nature">
        <title>The genome of the seagrass Zostera marina reveals angiosperm adaptation to the sea.</title>
        <authorList>
            <person name="Olsen J.L."/>
            <person name="Rouze P."/>
            <person name="Verhelst B."/>
            <person name="Lin Y.-C."/>
            <person name="Bayer T."/>
            <person name="Collen J."/>
            <person name="Dattolo E."/>
            <person name="De Paoli E."/>
            <person name="Dittami S."/>
            <person name="Maumus F."/>
            <person name="Michel G."/>
            <person name="Kersting A."/>
            <person name="Lauritano C."/>
            <person name="Lohaus R."/>
            <person name="Toepel M."/>
            <person name="Tonon T."/>
            <person name="Vanneste K."/>
            <person name="Amirebrahimi M."/>
            <person name="Brakel J."/>
            <person name="Bostroem C."/>
            <person name="Chovatia M."/>
            <person name="Grimwood J."/>
            <person name="Jenkins J.W."/>
            <person name="Jueterbock A."/>
            <person name="Mraz A."/>
            <person name="Stam W.T."/>
            <person name="Tice H."/>
            <person name="Bornberg-Bauer E."/>
            <person name="Green P.J."/>
            <person name="Pearson G.A."/>
            <person name="Procaccini G."/>
            <person name="Duarte C.M."/>
            <person name="Schmutz J."/>
            <person name="Reusch T.B.H."/>
            <person name="Van de Peer Y."/>
        </authorList>
    </citation>
    <scope>NUCLEOTIDE SEQUENCE [LARGE SCALE GENOMIC DNA]</scope>
    <source>
        <strain evidence="2">cv. Finnish</strain>
    </source>
</reference>
<feature type="non-terminal residue" evidence="1">
    <location>
        <position position="283"/>
    </location>
</feature>
<protein>
    <submittedName>
        <fullName evidence="1">ATP-dependent zinc metalloprotease FtsH</fullName>
    </submittedName>
</protein>
<proteinExistence type="predicted"/>
<comment type="caution">
    <text evidence="1">The sequence shown here is derived from an EMBL/GenBank/DDBJ whole genome shotgun (WGS) entry which is preliminary data.</text>
</comment>
<keyword evidence="1" id="KW-0378">Hydrolase</keyword>
<evidence type="ECO:0000313" key="1">
    <source>
        <dbReference type="EMBL" id="KMZ72323.1"/>
    </source>
</evidence>